<dbReference type="Gene3D" id="3.30.160.60">
    <property type="entry name" value="Classic Zinc Finger"/>
    <property type="match status" value="1"/>
</dbReference>
<name>A0A7S1VRT9_9EUKA</name>
<dbReference type="InterPro" id="IPR013087">
    <property type="entry name" value="Znf_C2H2_type"/>
</dbReference>
<feature type="domain" description="C2H2-type" evidence="3">
    <location>
        <begin position="142"/>
        <end position="172"/>
    </location>
</feature>
<dbReference type="GO" id="GO:0008270">
    <property type="term" value="F:zinc ion binding"/>
    <property type="evidence" value="ECO:0007669"/>
    <property type="project" value="UniProtKB-KW"/>
</dbReference>
<evidence type="ECO:0000256" key="1">
    <source>
        <dbReference type="PROSITE-ProRule" id="PRU00042"/>
    </source>
</evidence>
<protein>
    <recommendedName>
        <fullName evidence="3">C2H2-type domain-containing protein</fullName>
    </recommendedName>
</protein>
<evidence type="ECO:0000313" key="4">
    <source>
        <dbReference type="EMBL" id="CAD9309215.1"/>
    </source>
</evidence>
<dbReference type="AlphaFoldDB" id="A0A7S1VRT9"/>
<accession>A0A7S1VRT9</accession>
<feature type="region of interest" description="Disordered" evidence="2">
    <location>
        <begin position="32"/>
        <end position="51"/>
    </location>
</feature>
<gene>
    <name evidence="4" type="ORF">SSP0437_LOCUS12306</name>
</gene>
<evidence type="ECO:0000256" key="2">
    <source>
        <dbReference type="SAM" id="MobiDB-lite"/>
    </source>
</evidence>
<evidence type="ECO:0000259" key="3">
    <source>
        <dbReference type="PROSITE" id="PS50157"/>
    </source>
</evidence>
<organism evidence="4">
    <name type="scientific">Sexangularia sp. CB-2014</name>
    <dbReference type="NCBI Taxonomy" id="1486929"/>
    <lineage>
        <taxon>Eukaryota</taxon>
        <taxon>Amoebozoa</taxon>
        <taxon>Tubulinea</taxon>
        <taxon>Elardia</taxon>
        <taxon>Arcellinida</taxon>
        <taxon>Arcellinida incertae sedis</taxon>
        <taxon>Sexangularia</taxon>
    </lineage>
</organism>
<dbReference type="PROSITE" id="PS50157">
    <property type="entry name" value="ZINC_FINGER_C2H2_2"/>
    <property type="match status" value="2"/>
</dbReference>
<keyword evidence="1" id="KW-0862">Zinc</keyword>
<dbReference type="PROSITE" id="PS00028">
    <property type="entry name" value="ZINC_FINGER_C2H2_1"/>
    <property type="match status" value="2"/>
</dbReference>
<feature type="domain" description="C2H2-type" evidence="3">
    <location>
        <begin position="2"/>
        <end position="32"/>
    </location>
</feature>
<dbReference type="EMBL" id="HBGL01015693">
    <property type="protein sequence ID" value="CAD9309215.1"/>
    <property type="molecule type" value="Transcribed_RNA"/>
</dbReference>
<keyword evidence="1" id="KW-0479">Metal-binding</keyword>
<dbReference type="SMART" id="SM00355">
    <property type="entry name" value="ZnF_C2H2"/>
    <property type="match status" value="3"/>
</dbReference>
<sequence length="187" mass="20615">MLECHYASCDRLFKSQQGLVAHMKWQHEVKNEKLGGDGSDDERCLKRPRPDAPEVRLDADGRRIFVCDVCNPDYHYYNEQSLKRHQMSAVHLSKTVTGAGSAGASTTGSGIGGVSAVPSSPVGATASTVYAPATKERKIRAHECLYPGCEEEFDEAPQLDEHVLLVHASYRPIGRVPHFTLLPQLRT</sequence>
<reference evidence="4" key="1">
    <citation type="submission" date="2021-01" db="EMBL/GenBank/DDBJ databases">
        <authorList>
            <person name="Corre E."/>
            <person name="Pelletier E."/>
            <person name="Niang G."/>
            <person name="Scheremetjew M."/>
            <person name="Finn R."/>
            <person name="Kale V."/>
            <person name="Holt S."/>
            <person name="Cochrane G."/>
            <person name="Meng A."/>
            <person name="Brown T."/>
            <person name="Cohen L."/>
        </authorList>
    </citation>
    <scope>NUCLEOTIDE SEQUENCE</scope>
    <source>
        <strain evidence="4">ATCC 50979</strain>
    </source>
</reference>
<proteinExistence type="predicted"/>
<keyword evidence="1" id="KW-0863">Zinc-finger</keyword>